<dbReference type="InterPro" id="IPR028889">
    <property type="entry name" value="USP"/>
</dbReference>
<dbReference type="GO" id="GO:0005200">
    <property type="term" value="F:structural constituent of cytoskeleton"/>
    <property type="evidence" value="ECO:0007669"/>
    <property type="project" value="TreeGrafter"/>
</dbReference>
<dbReference type="GO" id="GO:0030506">
    <property type="term" value="F:ankyrin binding"/>
    <property type="evidence" value="ECO:0007669"/>
    <property type="project" value="TreeGrafter"/>
</dbReference>
<dbReference type="Pfam" id="PF00443">
    <property type="entry name" value="UCH"/>
    <property type="match status" value="1"/>
</dbReference>
<dbReference type="InterPro" id="IPR001394">
    <property type="entry name" value="Peptidase_C19_UCH"/>
</dbReference>
<organism evidence="2 3">
    <name type="scientific">Hemibagrus wyckioides</name>
    <dbReference type="NCBI Taxonomy" id="337641"/>
    <lineage>
        <taxon>Eukaryota</taxon>
        <taxon>Metazoa</taxon>
        <taxon>Chordata</taxon>
        <taxon>Craniata</taxon>
        <taxon>Vertebrata</taxon>
        <taxon>Euteleostomi</taxon>
        <taxon>Actinopterygii</taxon>
        <taxon>Neopterygii</taxon>
        <taxon>Teleostei</taxon>
        <taxon>Ostariophysi</taxon>
        <taxon>Siluriformes</taxon>
        <taxon>Bagridae</taxon>
        <taxon>Hemibagrus</taxon>
    </lineage>
</organism>
<dbReference type="GO" id="GO:0004843">
    <property type="term" value="F:cysteine-type deubiquitinase activity"/>
    <property type="evidence" value="ECO:0007669"/>
    <property type="project" value="InterPro"/>
</dbReference>
<dbReference type="GO" id="GO:0042383">
    <property type="term" value="C:sarcolemma"/>
    <property type="evidence" value="ECO:0007669"/>
    <property type="project" value="TreeGrafter"/>
</dbReference>
<dbReference type="SUPFAM" id="SSF46966">
    <property type="entry name" value="Spectrin repeat"/>
    <property type="match status" value="1"/>
</dbReference>
<dbReference type="PROSITE" id="PS00973">
    <property type="entry name" value="USP_2"/>
    <property type="match status" value="1"/>
</dbReference>
<dbReference type="GO" id="GO:0031581">
    <property type="term" value="P:hemidesmosome assembly"/>
    <property type="evidence" value="ECO:0007669"/>
    <property type="project" value="TreeGrafter"/>
</dbReference>
<dbReference type="GO" id="GO:0005925">
    <property type="term" value="C:focal adhesion"/>
    <property type="evidence" value="ECO:0007669"/>
    <property type="project" value="TreeGrafter"/>
</dbReference>
<dbReference type="InterPro" id="IPR038765">
    <property type="entry name" value="Papain-like_cys_pep_sf"/>
</dbReference>
<dbReference type="SUPFAM" id="SSF54001">
    <property type="entry name" value="Cysteine proteinases"/>
    <property type="match status" value="1"/>
</dbReference>
<evidence type="ECO:0000313" key="3">
    <source>
        <dbReference type="Proteomes" id="UP000824219"/>
    </source>
</evidence>
<dbReference type="Gene3D" id="3.90.70.10">
    <property type="entry name" value="Cysteine proteinases"/>
    <property type="match status" value="1"/>
</dbReference>
<feature type="domain" description="USP" evidence="1">
    <location>
        <begin position="24"/>
        <end position="298"/>
    </location>
</feature>
<name>A0A9D3SSJ0_9TELE</name>
<evidence type="ECO:0000313" key="2">
    <source>
        <dbReference type="EMBL" id="KAG7330259.1"/>
    </source>
</evidence>
<comment type="caution">
    <text evidence="2">The sequence shown here is derived from an EMBL/GenBank/DDBJ whole genome shotgun (WGS) entry which is preliminary data.</text>
</comment>
<keyword evidence="3" id="KW-1185">Reference proteome</keyword>
<dbReference type="PROSITE" id="PS50235">
    <property type="entry name" value="USP_3"/>
    <property type="match status" value="1"/>
</dbReference>
<sequence>MESYRRPYRYQEARSNVQERKRYNGLRNQGATCYLNSVLQCLYMTEDFRKEVENFGPDQRNSEEEILVKELQKLFKEMKEGTCTTKGITRSLGITNVYEQEDVVEYYQKTLKAIGPQLSKIFEGKISNRTKCLKGHIFEEECNFFTIPLAIEGHHEVFNVDNGLKSFLKPIKLDEDNWLYCKDCRQKNETETWNEIKVFPTILTLYPKRFYFDYDQMRPVKNHCPMEIPPQLKISNMVYELYAVINHMGNESGGHYNAVIKSSEDDMWYCFDDTSVRKDSEYSFKHSQRAYLLMYRKVDSLSPDEKSTNELQLNREEYQKLVTELLQMIQKSISEFKETKLPTNYKETEVAMQASQIKVALDYHPISVEKEWCELQKVIIKRERLLMEFEHVYCFHHQLVSQCMEYRVPLTHTELDNAMLCYIQDLLVWVKKKQMLIQNMEWGADLGIRLHQSIMDFKLNIDHAQADEDYCTNYNGTQHHNNLPQSLKKGEQEESVCKSYIIQIRSLKLRLDKYGLHIISCLRQPVDMSIKAFPQGTTEQKEMLENIRKELDAVVKQSEAVLTSIQWSTWANNLHNEINHTMNELEHVYSLFSCYLERAKSIYLEINSTQGTGDVPRKYENLRYDFHKVPANEKELESNQEPLKELQLNREEYQKLVTELLQMIQKSISEFKETKLPTNYKETEILCHKFLVFKMTHLPGIEAKIHTLEVAMQASQIKVALDYHPISVEKEWCELQKVIIKRERLLMEFEHVYCFHHQLVSQCMEYRVPLTHTELDNAMLCYIQDLLVWVKKKQMLIQNMEWGADLGIRLHQSIMDFKLNIDHAQADENQLTPTNKQAYRNDLDKLNLQYNTLLDYCTNYNGTQHHNNLPQSLKKEQEESVCKSYIIQIRSLKLRLDKYGLHIISCLRQPVDMSIKAFPQGTTEQKEMLENIRKELDAVVKQSEAVLTSIQWSTWANNLHSEINHTMNELEHVYSLFSCYLERAKSIYLEINSTQGTGDVPRKYENLRYDFHKVPANEKELESNQEPLKL</sequence>
<dbReference type="GO" id="GO:0030056">
    <property type="term" value="C:hemidesmosome"/>
    <property type="evidence" value="ECO:0007669"/>
    <property type="project" value="TreeGrafter"/>
</dbReference>
<dbReference type="OrthoDB" id="292964at2759"/>
<dbReference type="GO" id="GO:0045104">
    <property type="term" value="P:intermediate filament cytoskeleton organization"/>
    <property type="evidence" value="ECO:0007669"/>
    <property type="project" value="InterPro"/>
</dbReference>
<dbReference type="GO" id="GO:0005882">
    <property type="term" value="C:intermediate filament"/>
    <property type="evidence" value="ECO:0007669"/>
    <property type="project" value="TreeGrafter"/>
</dbReference>
<dbReference type="GO" id="GO:0045296">
    <property type="term" value="F:cadherin binding"/>
    <property type="evidence" value="ECO:0007669"/>
    <property type="project" value="TreeGrafter"/>
</dbReference>
<gene>
    <name evidence="2" type="ORF">KOW79_006481</name>
</gene>
<dbReference type="InterPro" id="IPR043197">
    <property type="entry name" value="Plakin"/>
</dbReference>
<evidence type="ECO:0000259" key="1">
    <source>
        <dbReference type="PROSITE" id="PS50235"/>
    </source>
</evidence>
<accession>A0A9D3SSJ0</accession>
<dbReference type="Pfam" id="PF21097">
    <property type="entry name" value="SR_plectin_7"/>
    <property type="match status" value="2"/>
</dbReference>
<dbReference type="Gene3D" id="1.20.58.60">
    <property type="match status" value="3"/>
</dbReference>
<dbReference type="GO" id="GO:0048471">
    <property type="term" value="C:perinuclear region of cytoplasm"/>
    <property type="evidence" value="ECO:0007669"/>
    <property type="project" value="TreeGrafter"/>
</dbReference>
<dbReference type="PANTHER" id="PTHR23169:SF32">
    <property type="entry name" value="PLECTIN ISOFORM X1"/>
    <property type="match status" value="1"/>
</dbReference>
<dbReference type="GO" id="GO:0042060">
    <property type="term" value="P:wound healing"/>
    <property type="evidence" value="ECO:0007669"/>
    <property type="project" value="TreeGrafter"/>
</dbReference>
<reference evidence="2 3" key="1">
    <citation type="submission" date="2021-06" db="EMBL/GenBank/DDBJ databases">
        <title>Chromosome-level genome assembly of the red-tail catfish (Hemibagrus wyckioides).</title>
        <authorList>
            <person name="Shao F."/>
        </authorList>
    </citation>
    <scope>NUCLEOTIDE SEQUENCE [LARGE SCALE GENOMIC DNA]</scope>
    <source>
        <strain evidence="2">EC202008001</strain>
        <tissue evidence="2">Blood</tissue>
    </source>
</reference>
<dbReference type="InterPro" id="IPR018200">
    <property type="entry name" value="USP_CS"/>
</dbReference>
<dbReference type="EMBL" id="JAHKSW010000007">
    <property type="protein sequence ID" value="KAG7330259.1"/>
    <property type="molecule type" value="Genomic_DNA"/>
</dbReference>
<dbReference type="PANTHER" id="PTHR23169">
    <property type="entry name" value="ENVOPLAKIN"/>
    <property type="match status" value="1"/>
</dbReference>
<protein>
    <recommendedName>
        <fullName evidence="1">USP domain-containing protein</fullName>
    </recommendedName>
</protein>
<dbReference type="PROSITE" id="PS00972">
    <property type="entry name" value="USP_1"/>
    <property type="match status" value="1"/>
</dbReference>
<proteinExistence type="predicted"/>
<dbReference type="AlphaFoldDB" id="A0A9D3SSJ0"/>
<dbReference type="Proteomes" id="UP000824219">
    <property type="component" value="Linkage Group LG07"/>
</dbReference>
<dbReference type="GO" id="GO:0016579">
    <property type="term" value="P:protein deubiquitination"/>
    <property type="evidence" value="ECO:0007669"/>
    <property type="project" value="InterPro"/>
</dbReference>
<dbReference type="GO" id="GO:0008307">
    <property type="term" value="F:structural constituent of muscle"/>
    <property type="evidence" value="ECO:0007669"/>
    <property type="project" value="TreeGrafter"/>
</dbReference>